<dbReference type="InterPro" id="IPR036249">
    <property type="entry name" value="Thioredoxin-like_sf"/>
</dbReference>
<dbReference type="PROSITE" id="PS51352">
    <property type="entry name" value="THIOREDOXIN_2"/>
    <property type="match status" value="1"/>
</dbReference>
<name>A0ABT0E6N4_9GAMM</name>
<accession>A0ABT0E6N4</accession>
<dbReference type="EMBL" id="JALKII010000003">
    <property type="protein sequence ID" value="MCK0537282.1"/>
    <property type="molecule type" value="Genomic_DNA"/>
</dbReference>
<dbReference type="InterPro" id="IPR003782">
    <property type="entry name" value="SCO1/SenC"/>
</dbReference>
<dbReference type="Proteomes" id="UP001165524">
    <property type="component" value="Unassembled WGS sequence"/>
</dbReference>
<dbReference type="InterPro" id="IPR013766">
    <property type="entry name" value="Thioredoxin_domain"/>
</dbReference>
<keyword evidence="5" id="KW-1185">Reference proteome</keyword>
<dbReference type="SUPFAM" id="SSF52833">
    <property type="entry name" value="Thioredoxin-like"/>
    <property type="match status" value="1"/>
</dbReference>
<sequence>MKRLILMTIAVLGALAVMVLWQIGRGPAVEPLPINTRMVGEFEMTDQTGARFHSDALRGQVVLMFFGFTHCPDICPATMARMAQLYKDLERTREAADVQVVFVTFDPERDTPEYLQQYLAWFHPDFIGLTGSTEDVERITSLYSVVYMPMGEDRQGGTEFAHSDFVYLLDRETRVRKLFPVEADLEEIKRDLRSLL</sequence>
<evidence type="ECO:0000256" key="1">
    <source>
        <dbReference type="ARBA" id="ARBA00010996"/>
    </source>
</evidence>
<feature type="domain" description="Thioredoxin" evidence="3">
    <location>
        <begin position="33"/>
        <end position="196"/>
    </location>
</feature>
<keyword evidence="2" id="KW-0186">Copper</keyword>
<gene>
    <name evidence="4" type="ORF">MU846_06115</name>
</gene>
<reference evidence="4" key="1">
    <citation type="submission" date="2022-04" db="EMBL/GenBank/DDBJ databases">
        <title>Alcanivorax sp. CY1518 draft genome sequence.</title>
        <authorList>
            <person name="Zhao G."/>
            <person name="An M."/>
        </authorList>
    </citation>
    <scope>NUCLEOTIDE SEQUENCE</scope>
    <source>
        <strain evidence="4">CY1518</strain>
    </source>
</reference>
<dbReference type="RefSeq" id="WP_246950352.1">
    <property type="nucleotide sequence ID" value="NZ_JALKII010000003.1"/>
</dbReference>
<evidence type="ECO:0000313" key="5">
    <source>
        <dbReference type="Proteomes" id="UP001165524"/>
    </source>
</evidence>
<evidence type="ECO:0000259" key="3">
    <source>
        <dbReference type="PROSITE" id="PS51352"/>
    </source>
</evidence>
<dbReference type="PANTHER" id="PTHR12151:SF25">
    <property type="entry name" value="LINALOOL DEHYDRATASE_ISOMERASE DOMAIN-CONTAINING PROTEIN"/>
    <property type="match status" value="1"/>
</dbReference>
<dbReference type="Pfam" id="PF02630">
    <property type="entry name" value="SCO1-SenC"/>
    <property type="match status" value="1"/>
</dbReference>
<evidence type="ECO:0000256" key="2">
    <source>
        <dbReference type="ARBA" id="ARBA00023008"/>
    </source>
</evidence>
<comment type="similarity">
    <text evidence="1">Belongs to the SCO1/2 family.</text>
</comment>
<dbReference type="CDD" id="cd02968">
    <property type="entry name" value="SCO"/>
    <property type="match status" value="1"/>
</dbReference>
<proteinExistence type="inferred from homology"/>
<organism evidence="4 5">
    <name type="scientific">Alcanivorax quisquiliarum</name>
    <dbReference type="NCBI Taxonomy" id="2933565"/>
    <lineage>
        <taxon>Bacteria</taxon>
        <taxon>Pseudomonadati</taxon>
        <taxon>Pseudomonadota</taxon>
        <taxon>Gammaproteobacteria</taxon>
        <taxon>Oceanospirillales</taxon>
        <taxon>Alcanivoracaceae</taxon>
        <taxon>Alcanivorax</taxon>
    </lineage>
</organism>
<comment type="caution">
    <text evidence="4">The sequence shown here is derived from an EMBL/GenBank/DDBJ whole genome shotgun (WGS) entry which is preliminary data.</text>
</comment>
<dbReference type="Gene3D" id="3.40.30.10">
    <property type="entry name" value="Glutaredoxin"/>
    <property type="match status" value="1"/>
</dbReference>
<evidence type="ECO:0000313" key="4">
    <source>
        <dbReference type="EMBL" id="MCK0537282.1"/>
    </source>
</evidence>
<protein>
    <submittedName>
        <fullName evidence="4">SCO family protein</fullName>
    </submittedName>
</protein>
<dbReference type="PANTHER" id="PTHR12151">
    <property type="entry name" value="ELECTRON TRANSPORT PROTIN SCO1/SENC FAMILY MEMBER"/>
    <property type="match status" value="1"/>
</dbReference>